<keyword evidence="4" id="KW-1185">Reference proteome</keyword>
<evidence type="ECO:0000313" key="4">
    <source>
        <dbReference type="Proteomes" id="UP000761264"/>
    </source>
</evidence>
<evidence type="ECO:0000259" key="2">
    <source>
        <dbReference type="Pfam" id="PF13340"/>
    </source>
</evidence>
<evidence type="ECO:0000259" key="1">
    <source>
        <dbReference type="Pfam" id="PF01609"/>
    </source>
</evidence>
<proteinExistence type="predicted"/>
<evidence type="ECO:0000313" key="3">
    <source>
        <dbReference type="EMBL" id="NIA67710.1"/>
    </source>
</evidence>
<dbReference type="InterPro" id="IPR052909">
    <property type="entry name" value="Transposase_6_like"/>
</dbReference>
<dbReference type="InterPro" id="IPR012337">
    <property type="entry name" value="RNaseH-like_sf"/>
</dbReference>
<feature type="domain" description="Insertion element IS402-like" evidence="2">
    <location>
        <begin position="7"/>
        <end position="77"/>
    </location>
</feature>
<gene>
    <name evidence="3" type="ORF">HBA54_03825</name>
</gene>
<feature type="domain" description="Transposase IS4-like" evidence="1">
    <location>
        <begin position="89"/>
        <end position="243"/>
    </location>
</feature>
<dbReference type="InterPro" id="IPR002559">
    <property type="entry name" value="Transposase_11"/>
</dbReference>
<protein>
    <submittedName>
        <fullName evidence="3">IS5 family transposase</fullName>
    </submittedName>
</protein>
<name>A0A967C3P8_9PROT</name>
<sequence length="252" mass="29062">MSRLFWLTEEQIERISPFFPKARGVDRADDRKVLSGIIYVIKNGLQWADAPAEYGPHKTLYNRFRRWSENGVFERIFEELAKPQDGAGNVLMIDATHLKAHRTASSLKKRGDEPRLLGRTKGGLNTKLHALSDNLGRPVRLYLTEGQRSDFKGADVLLKDLPKAETLIGDRGYDSNKIRTMLAKQEVTPCIPPKKNRKETINYCKATYKARHRVENLFAKLKDWRRIATRYDRCAHTFRSAVYLAATIIFWL</sequence>
<dbReference type="GO" id="GO:0004803">
    <property type="term" value="F:transposase activity"/>
    <property type="evidence" value="ECO:0007669"/>
    <property type="project" value="InterPro"/>
</dbReference>
<reference evidence="3" key="1">
    <citation type="submission" date="2020-03" db="EMBL/GenBank/DDBJ databases">
        <title>Genome of Pelagibius litoralis DSM 21314T.</title>
        <authorList>
            <person name="Wang G."/>
        </authorList>
    </citation>
    <scope>NUCLEOTIDE SEQUENCE</scope>
    <source>
        <strain evidence="3">DSM 21314</strain>
    </source>
</reference>
<organism evidence="3 4">
    <name type="scientific">Pelagibius litoralis</name>
    <dbReference type="NCBI Taxonomy" id="374515"/>
    <lineage>
        <taxon>Bacteria</taxon>
        <taxon>Pseudomonadati</taxon>
        <taxon>Pseudomonadota</taxon>
        <taxon>Alphaproteobacteria</taxon>
        <taxon>Rhodospirillales</taxon>
        <taxon>Rhodovibrionaceae</taxon>
        <taxon>Pelagibius</taxon>
    </lineage>
</organism>
<dbReference type="NCBIfam" id="NF033580">
    <property type="entry name" value="transpos_IS5_3"/>
    <property type="match status" value="1"/>
</dbReference>
<dbReference type="Proteomes" id="UP000761264">
    <property type="component" value="Unassembled WGS sequence"/>
</dbReference>
<dbReference type="InterPro" id="IPR025161">
    <property type="entry name" value="IS402-like_dom"/>
</dbReference>
<comment type="caution">
    <text evidence="3">The sequence shown here is derived from an EMBL/GenBank/DDBJ whole genome shotgun (WGS) entry which is preliminary data.</text>
</comment>
<dbReference type="GO" id="GO:0003677">
    <property type="term" value="F:DNA binding"/>
    <property type="evidence" value="ECO:0007669"/>
    <property type="project" value="InterPro"/>
</dbReference>
<dbReference type="AlphaFoldDB" id="A0A967C3P8"/>
<dbReference type="GO" id="GO:0006313">
    <property type="term" value="P:DNA transposition"/>
    <property type="evidence" value="ECO:0007669"/>
    <property type="project" value="InterPro"/>
</dbReference>
<accession>A0A967C3P8</accession>
<dbReference type="PANTHER" id="PTHR46637">
    <property type="entry name" value="TIS1421-TRANSPOSASE PROTEIN A"/>
    <property type="match status" value="1"/>
</dbReference>
<dbReference type="SUPFAM" id="SSF53098">
    <property type="entry name" value="Ribonuclease H-like"/>
    <property type="match status" value="1"/>
</dbReference>
<dbReference type="Pfam" id="PF13340">
    <property type="entry name" value="DUF4096"/>
    <property type="match status" value="1"/>
</dbReference>
<dbReference type="EMBL" id="JAAQPH010000002">
    <property type="protein sequence ID" value="NIA67710.1"/>
    <property type="molecule type" value="Genomic_DNA"/>
</dbReference>
<dbReference type="PANTHER" id="PTHR46637:SF1">
    <property type="entry name" value="BLL5188 PROTEIN"/>
    <property type="match status" value="1"/>
</dbReference>
<dbReference type="Pfam" id="PF01609">
    <property type="entry name" value="DDE_Tnp_1"/>
    <property type="match status" value="1"/>
</dbReference>